<reference evidence="1" key="1">
    <citation type="journal article" date="2021" name="Mol. Plant Microbe Interact.">
        <title>Complete Genome Sequence of the Plant-Pathogenic Fungus Colletotrichum lupini.</title>
        <authorList>
            <person name="Baroncelli R."/>
            <person name="Pensec F."/>
            <person name="Da Lio D."/>
            <person name="Boufleur T."/>
            <person name="Vicente I."/>
            <person name="Sarrocco S."/>
            <person name="Picot A."/>
            <person name="Baraldi E."/>
            <person name="Sukno S."/>
            <person name="Thon M."/>
            <person name="Le Floch G."/>
        </authorList>
    </citation>
    <scope>NUCLEOTIDE SEQUENCE</scope>
    <source>
        <strain evidence="1">IMI 504893</strain>
    </source>
</reference>
<evidence type="ECO:0000313" key="1">
    <source>
        <dbReference type="EMBL" id="UQC86295.1"/>
    </source>
</evidence>
<dbReference type="AlphaFoldDB" id="A0A9Q8SZN2"/>
<dbReference type="RefSeq" id="XP_049147907.1">
    <property type="nucleotide sequence ID" value="XM_049290762.1"/>
</dbReference>
<keyword evidence="2" id="KW-1185">Reference proteome</keyword>
<dbReference type="EMBL" id="CP019478">
    <property type="protein sequence ID" value="UQC86295.1"/>
    <property type="molecule type" value="Genomic_DNA"/>
</dbReference>
<sequence length="89" mass="9565">MCPDRGDAIGIRNRINLHEDVSLIRFYAVDEGNALHVGEGLAVAYKGNLNGIIFGRIGLGTITPQGRGLFAEEDPAILLVRYTSLNLAA</sequence>
<dbReference type="KEGG" id="clup:CLUP02_11795"/>
<gene>
    <name evidence="1" type="ORF">CLUP02_11795</name>
</gene>
<organism evidence="1 2">
    <name type="scientific">Colletotrichum lupini</name>
    <dbReference type="NCBI Taxonomy" id="145971"/>
    <lineage>
        <taxon>Eukaryota</taxon>
        <taxon>Fungi</taxon>
        <taxon>Dikarya</taxon>
        <taxon>Ascomycota</taxon>
        <taxon>Pezizomycotina</taxon>
        <taxon>Sordariomycetes</taxon>
        <taxon>Hypocreomycetidae</taxon>
        <taxon>Glomerellales</taxon>
        <taxon>Glomerellaceae</taxon>
        <taxon>Colletotrichum</taxon>
        <taxon>Colletotrichum acutatum species complex</taxon>
    </lineage>
</organism>
<dbReference type="GeneID" id="73345772"/>
<evidence type="ECO:0000313" key="2">
    <source>
        <dbReference type="Proteomes" id="UP000830671"/>
    </source>
</evidence>
<proteinExistence type="predicted"/>
<protein>
    <submittedName>
        <fullName evidence="1">Uncharacterized protein</fullName>
    </submittedName>
</protein>
<dbReference type="Proteomes" id="UP000830671">
    <property type="component" value="Chromosome 6"/>
</dbReference>
<name>A0A9Q8SZN2_9PEZI</name>
<accession>A0A9Q8SZN2</accession>